<dbReference type="VEuPathDB" id="FungiDB:ATEG_10073"/>
<protein>
    <submittedName>
        <fullName evidence="3">Uncharacterized protein</fullName>
    </submittedName>
</protein>
<comment type="caution">
    <text evidence="3">The sequence shown here is derived from an EMBL/GenBank/DDBJ whole genome shotgun (WGS) entry which is preliminary data.</text>
</comment>
<keyword evidence="2" id="KW-0812">Transmembrane</keyword>
<gene>
    <name evidence="3" type="ORF">ATEIFO6365_0015011300</name>
</gene>
<proteinExistence type="predicted"/>
<dbReference type="OrthoDB" id="191995at2759"/>
<dbReference type="PANTHER" id="PTHR36840:SF1">
    <property type="entry name" value="BLL5714 PROTEIN"/>
    <property type="match status" value="1"/>
</dbReference>
<dbReference type="VEuPathDB" id="FungiDB:ATEG_10074"/>
<evidence type="ECO:0000256" key="2">
    <source>
        <dbReference type="SAM" id="Phobius"/>
    </source>
</evidence>
<feature type="transmembrane region" description="Helical" evidence="2">
    <location>
        <begin position="217"/>
        <end position="239"/>
    </location>
</feature>
<accession>A0A5M3ZEC0</accession>
<feature type="transmembrane region" description="Helical" evidence="2">
    <location>
        <begin position="281"/>
        <end position="300"/>
    </location>
</feature>
<dbReference type="Proteomes" id="UP000452235">
    <property type="component" value="Unassembled WGS sequence"/>
</dbReference>
<sequence length="543" mass="60917">MSTPSSIHSVRVKDGISSSNTSVTSQRSRVITRITERLHQVKKRWGPLMAAKQHWEDEYNFPPGRYADHRCSISFFIYNSSIVGMASIMGLDDNRPPTSARHLFRQPRALQWFENGRLVKRQEGERQAGRFELFLDLLYVAMLANFAETLAEDISGAKLVKYILILAPSWHVWSDIRELMNSFYNDDLLQRGLILWLMAVLVMYGNNAPFVDEEIGAMRATVGCYMVARISCAAAHLLYSFASYHHRAQQRLWVAFTLVAMCIYIPLYFDSVSLRGKIAAAAVGVVFEECAWIFCYSPAAKKMLKARYTTAVDIAHEVDRFAAFYIIVLGEYLYQIVVGSPAAIGFNPGLLHAVWTLIIAFCLNWMYVHNDGALDGTHPFRYSVYTAFGWVSMHLPLAASLLASGHVAAATTAENTLHHAERWLLCGSLGTGLFCLYGLAVLFEDKDAPGTLLLPKHLRIIVRPIIGLIIILLGLRDGLDLTSTLSIIMALIVFCLVWENISSLHRGAHIFEPWTDTMYPEQRISDESTTPAIGNHLSDDTSL</sequence>
<feature type="transmembrane region" description="Helical" evidence="2">
    <location>
        <begin position="422"/>
        <end position="444"/>
    </location>
</feature>
<keyword evidence="4" id="KW-1185">Reference proteome</keyword>
<feature type="compositionally biased region" description="Low complexity" evidence="1">
    <location>
        <begin position="17"/>
        <end position="28"/>
    </location>
</feature>
<feature type="transmembrane region" description="Helical" evidence="2">
    <location>
        <begin position="481"/>
        <end position="498"/>
    </location>
</feature>
<dbReference type="Pfam" id="PF06772">
    <property type="entry name" value="LtrA"/>
    <property type="match status" value="1"/>
</dbReference>
<organism evidence="3 4">
    <name type="scientific">Aspergillus terreus</name>
    <dbReference type="NCBI Taxonomy" id="33178"/>
    <lineage>
        <taxon>Eukaryota</taxon>
        <taxon>Fungi</taxon>
        <taxon>Dikarya</taxon>
        <taxon>Ascomycota</taxon>
        <taxon>Pezizomycotina</taxon>
        <taxon>Eurotiomycetes</taxon>
        <taxon>Eurotiomycetidae</taxon>
        <taxon>Eurotiales</taxon>
        <taxon>Aspergillaceae</taxon>
        <taxon>Aspergillus</taxon>
        <taxon>Aspergillus subgen. Circumdati</taxon>
    </lineage>
</organism>
<evidence type="ECO:0000313" key="4">
    <source>
        <dbReference type="Proteomes" id="UP000452235"/>
    </source>
</evidence>
<evidence type="ECO:0000313" key="3">
    <source>
        <dbReference type="EMBL" id="GFF21542.1"/>
    </source>
</evidence>
<feature type="transmembrane region" description="Helical" evidence="2">
    <location>
        <begin position="456"/>
        <end position="475"/>
    </location>
</feature>
<dbReference type="EMBL" id="BLJY01000015">
    <property type="protein sequence ID" value="GFF21542.1"/>
    <property type="molecule type" value="Genomic_DNA"/>
</dbReference>
<feature type="transmembrane region" description="Helical" evidence="2">
    <location>
        <begin position="188"/>
        <end position="205"/>
    </location>
</feature>
<feature type="region of interest" description="Disordered" evidence="1">
    <location>
        <begin position="1"/>
        <end position="28"/>
    </location>
</feature>
<feature type="transmembrane region" description="Helical" evidence="2">
    <location>
        <begin position="350"/>
        <end position="368"/>
    </location>
</feature>
<keyword evidence="2" id="KW-0472">Membrane</keyword>
<feature type="transmembrane region" description="Helical" evidence="2">
    <location>
        <begin position="251"/>
        <end position="269"/>
    </location>
</feature>
<reference evidence="3 4" key="1">
    <citation type="submission" date="2020-01" db="EMBL/GenBank/DDBJ databases">
        <title>Aspergillus terreus IFO 6365 whole genome shotgun sequence.</title>
        <authorList>
            <person name="Kanamasa S."/>
            <person name="Takahashi H."/>
        </authorList>
    </citation>
    <scope>NUCLEOTIDE SEQUENCE [LARGE SCALE GENOMIC DNA]</scope>
    <source>
        <strain evidence="3 4">IFO 6365</strain>
    </source>
</reference>
<keyword evidence="2" id="KW-1133">Transmembrane helix</keyword>
<feature type="transmembrane region" description="Helical" evidence="2">
    <location>
        <begin position="321"/>
        <end position="344"/>
    </location>
</feature>
<evidence type="ECO:0000256" key="1">
    <source>
        <dbReference type="SAM" id="MobiDB-lite"/>
    </source>
</evidence>
<feature type="transmembrane region" description="Helical" evidence="2">
    <location>
        <begin position="380"/>
        <end position="402"/>
    </location>
</feature>
<dbReference type="PANTHER" id="PTHR36840">
    <property type="entry name" value="BLL5714 PROTEIN"/>
    <property type="match status" value="1"/>
</dbReference>
<dbReference type="InterPro" id="IPR010640">
    <property type="entry name" value="Low_temperature_requirement_A"/>
</dbReference>
<name>A0A5M3ZEC0_ASPTE</name>
<dbReference type="AlphaFoldDB" id="A0A5M3ZEC0"/>